<dbReference type="STRING" id="337701.SAMN05444398_102183"/>
<dbReference type="SUPFAM" id="SSF46689">
    <property type="entry name" value="Homeodomain-like"/>
    <property type="match status" value="2"/>
</dbReference>
<keyword evidence="6" id="KW-1185">Reference proteome</keyword>
<sequence length="297" mass="33234">MSFHPRMYASVHGFQPLHRLRSLDLGQMAVDYWHVQCETQAGGRYVSMHPRFVLLLDGRKLSLARNRHDIPRPCAAAYIPAGLELWGQTNRPGPLRHLDIHLPLKRLKELTGHGVPLDRPVFLPDLEGLDALAQVLIGECRAPSRARRHAAMLAQALILEVLHRSPPVAGTATNNGTARPGPWLTILRAHVFENMDRRIPVERLAELAGMSRTHFNRIFRHETGLSPYQWVMDIRIGHAKALLRKGVPFVEVASITGFADQAHFNRAFKAATGLAPGLWIKEHTGTAPDPNLQDNRS</sequence>
<dbReference type="GO" id="GO:0043565">
    <property type="term" value="F:sequence-specific DNA binding"/>
    <property type="evidence" value="ECO:0007669"/>
    <property type="project" value="InterPro"/>
</dbReference>
<dbReference type="OrthoDB" id="9793400at2"/>
<dbReference type="RefSeq" id="WP_073033888.1">
    <property type="nucleotide sequence ID" value="NZ_BMLR01000002.1"/>
</dbReference>
<dbReference type="PANTHER" id="PTHR46796:SF14">
    <property type="entry name" value="TRANSCRIPTIONAL REGULATORY PROTEIN"/>
    <property type="match status" value="1"/>
</dbReference>
<dbReference type="InterPro" id="IPR050204">
    <property type="entry name" value="AraC_XylS_family_regulators"/>
</dbReference>
<dbReference type="AlphaFoldDB" id="A0A1M7A5D5"/>
<dbReference type="GO" id="GO:0003700">
    <property type="term" value="F:DNA-binding transcription factor activity"/>
    <property type="evidence" value="ECO:0007669"/>
    <property type="project" value="InterPro"/>
</dbReference>
<gene>
    <name evidence="5" type="ORF">SAMN05444398_102183</name>
</gene>
<keyword evidence="1" id="KW-0805">Transcription regulation</keyword>
<feature type="domain" description="HTH araC/xylS-type" evidence="4">
    <location>
        <begin position="185"/>
        <end position="282"/>
    </location>
</feature>
<evidence type="ECO:0000256" key="1">
    <source>
        <dbReference type="ARBA" id="ARBA00023015"/>
    </source>
</evidence>
<keyword evidence="3" id="KW-0804">Transcription</keyword>
<organism evidence="5 6">
    <name type="scientific">Roseovarius pacificus</name>
    <dbReference type="NCBI Taxonomy" id="337701"/>
    <lineage>
        <taxon>Bacteria</taxon>
        <taxon>Pseudomonadati</taxon>
        <taxon>Pseudomonadota</taxon>
        <taxon>Alphaproteobacteria</taxon>
        <taxon>Rhodobacterales</taxon>
        <taxon>Roseobacteraceae</taxon>
        <taxon>Roseovarius</taxon>
    </lineage>
</organism>
<proteinExistence type="predicted"/>
<protein>
    <submittedName>
        <fullName evidence="5">Transcriptional regulator, AraC family</fullName>
    </submittedName>
</protein>
<dbReference type="PROSITE" id="PS01124">
    <property type="entry name" value="HTH_ARAC_FAMILY_2"/>
    <property type="match status" value="1"/>
</dbReference>
<evidence type="ECO:0000313" key="5">
    <source>
        <dbReference type="EMBL" id="SHL37964.1"/>
    </source>
</evidence>
<dbReference type="InterPro" id="IPR009057">
    <property type="entry name" value="Homeodomain-like_sf"/>
</dbReference>
<dbReference type="EMBL" id="FRBR01000002">
    <property type="protein sequence ID" value="SHL37964.1"/>
    <property type="molecule type" value="Genomic_DNA"/>
</dbReference>
<dbReference type="PANTHER" id="PTHR46796">
    <property type="entry name" value="HTH-TYPE TRANSCRIPTIONAL ACTIVATOR RHAS-RELATED"/>
    <property type="match status" value="1"/>
</dbReference>
<keyword evidence="2" id="KW-0238">DNA-binding</keyword>
<dbReference type="Gene3D" id="1.10.10.60">
    <property type="entry name" value="Homeodomain-like"/>
    <property type="match status" value="1"/>
</dbReference>
<dbReference type="SMART" id="SM00342">
    <property type="entry name" value="HTH_ARAC"/>
    <property type="match status" value="1"/>
</dbReference>
<dbReference type="InterPro" id="IPR018060">
    <property type="entry name" value="HTH_AraC"/>
</dbReference>
<dbReference type="PROSITE" id="PS00041">
    <property type="entry name" value="HTH_ARAC_FAMILY_1"/>
    <property type="match status" value="1"/>
</dbReference>
<reference evidence="5 6" key="1">
    <citation type="submission" date="2016-11" db="EMBL/GenBank/DDBJ databases">
        <authorList>
            <person name="Jaros S."/>
            <person name="Januszkiewicz K."/>
            <person name="Wedrychowicz H."/>
        </authorList>
    </citation>
    <scope>NUCLEOTIDE SEQUENCE [LARGE SCALE GENOMIC DNA]</scope>
    <source>
        <strain evidence="5 6">DSM 29589</strain>
    </source>
</reference>
<dbReference type="Pfam" id="PF12833">
    <property type="entry name" value="HTH_18"/>
    <property type="match status" value="1"/>
</dbReference>
<evidence type="ECO:0000313" key="6">
    <source>
        <dbReference type="Proteomes" id="UP000183974"/>
    </source>
</evidence>
<evidence type="ECO:0000256" key="3">
    <source>
        <dbReference type="ARBA" id="ARBA00023163"/>
    </source>
</evidence>
<name>A0A1M7A5D5_9RHOB</name>
<dbReference type="Proteomes" id="UP000183974">
    <property type="component" value="Unassembled WGS sequence"/>
</dbReference>
<dbReference type="InterPro" id="IPR018062">
    <property type="entry name" value="HTH_AraC-typ_CS"/>
</dbReference>
<accession>A0A1M7A5D5</accession>
<evidence type="ECO:0000256" key="2">
    <source>
        <dbReference type="ARBA" id="ARBA00023125"/>
    </source>
</evidence>
<evidence type="ECO:0000259" key="4">
    <source>
        <dbReference type="PROSITE" id="PS01124"/>
    </source>
</evidence>